<dbReference type="RefSeq" id="XP_002679269.1">
    <property type="nucleotide sequence ID" value="XM_002679223.1"/>
</dbReference>
<evidence type="ECO:0000256" key="2">
    <source>
        <dbReference type="SAM" id="Coils"/>
    </source>
</evidence>
<dbReference type="EMBL" id="GG738858">
    <property type="protein sequence ID" value="EFC46525.1"/>
    <property type="molecule type" value="Genomic_DNA"/>
</dbReference>
<dbReference type="Proteomes" id="UP000006671">
    <property type="component" value="Unassembled WGS sequence"/>
</dbReference>
<dbReference type="OrthoDB" id="440128at2759"/>
<gene>
    <name evidence="4" type="ORF">NAEGRDRAFT_79116</name>
</gene>
<organism evidence="5">
    <name type="scientific">Naegleria gruberi</name>
    <name type="common">Amoeba</name>
    <dbReference type="NCBI Taxonomy" id="5762"/>
    <lineage>
        <taxon>Eukaryota</taxon>
        <taxon>Discoba</taxon>
        <taxon>Heterolobosea</taxon>
        <taxon>Tetramitia</taxon>
        <taxon>Eutetramitia</taxon>
        <taxon>Vahlkampfiidae</taxon>
        <taxon>Naegleria</taxon>
    </lineage>
</organism>
<dbReference type="InterPro" id="IPR003107">
    <property type="entry name" value="HAT"/>
</dbReference>
<dbReference type="STRING" id="5762.D2V945"/>
<dbReference type="InterPro" id="IPR045075">
    <property type="entry name" value="Syf1-like"/>
</dbReference>
<dbReference type="SMART" id="SM00386">
    <property type="entry name" value="HAT"/>
    <property type="match status" value="7"/>
</dbReference>
<evidence type="ECO:0008006" key="6">
    <source>
        <dbReference type="Google" id="ProtNLM"/>
    </source>
</evidence>
<dbReference type="AlphaFoldDB" id="D2V945"/>
<keyword evidence="1" id="KW-0677">Repeat</keyword>
<dbReference type="GeneID" id="8859604"/>
<feature type="compositionally biased region" description="Low complexity" evidence="3">
    <location>
        <begin position="391"/>
        <end position="400"/>
    </location>
</feature>
<feature type="compositionally biased region" description="Low complexity" evidence="3">
    <location>
        <begin position="413"/>
        <end position="424"/>
    </location>
</feature>
<accession>D2V945</accession>
<evidence type="ECO:0000256" key="1">
    <source>
        <dbReference type="ARBA" id="ARBA00022737"/>
    </source>
</evidence>
<evidence type="ECO:0000313" key="4">
    <source>
        <dbReference type="EMBL" id="EFC46525.1"/>
    </source>
</evidence>
<dbReference type="PANTHER" id="PTHR11246:SF20">
    <property type="entry name" value="TPR-CONTAINING PROTEIN DDB_G0280363"/>
    <property type="match status" value="1"/>
</dbReference>
<dbReference type="PANTHER" id="PTHR11246">
    <property type="entry name" value="PRE-MRNA SPLICING FACTOR"/>
    <property type="match status" value="1"/>
</dbReference>
<reference evidence="4 5" key="1">
    <citation type="journal article" date="2010" name="Cell">
        <title>The genome of Naegleria gruberi illuminates early eukaryotic versatility.</title>
        <authorList>
            <person name="Fritz-Laylin L.K."/>
            <person name="Prochnik S.E."/>
            <person name="Ginger M.L."/>
            <person name="Dacks J.B."/>
            <person name="Carpenter M.L."/>
            <person name="Field M.C."/>
            <person name="Kuo A."/>
            <person name="Paredez A."/>
            <person name="Chapman J."/>
            <person name="Pham J."/>
            <person name="Shu S."/>
            <person name="Neupane R."/>
            <person name="Cipriano M."/>
            <person name="Mancuso J."/>
            <person name="Tu H."/>
            <person name="Salamov A."/>
            <person name="Lindquist E."/>
            <person name="Shapiro H."/>
            <person name="Lucas S."/>
            <person name="Grigoriev I.V."/>
            <person name="Cande W.Z."/>
            <person name="Fulton C."/>
            <person name="Rokhsar D.S."/>
            <person name="Dawson S.C."/>
        </authorList>
    </citation>
    <scope>NUCLEOTIDE SEQUENCE [LARGE SCALE GENOMIC DNA]</scope>
    <source>
        <strain evidence="4 5">NEG-M</strain>
    </source>
</reference>
<dbReference type="GO" id="GO:0000398">
    <property type="term" value="P:mRNA splicing, via spliceosome"/>
    <property type="evidence" value="ECO:0007669"/>
    <property type="project" value="InterPro"/>
</dbReference>
<dbReference type="eggNOG" id="KOG0495">
    <property type="taxonomic scope" value="Eukaryota"/>
</dbReference>
<feature type="compositionally biased region" description="Polar residues" evidence="3">
    <location>
        <begin position="401"/>
        <end position="412"/>
    </location>
</feature>
<dbReference type="InterPro" id="IPR011990">
    <property type="entry name" value="TPR-like_helical_dom_sf"/>
</dbReference>
<dbReference type="VEuPathDB" id="AmoebaDB:NAEGRDRAFT_79116"/>
<feature type="coiled-coil region" evidence="2">
    <location>
        <begin position="771"/>
        <end position="798"/>
    </location>
</feature>
<evidence type="ECO:0000256" key="3">
    <source>
        <dbReference type="SAM" id="MobiDB-lite"/>
    </source>
</evidence>
<evidence type="ECO:0000313" key="5">
    <source>
        <dbReference type="Proteomes" id="UP000006671"/>
    </source>
</evidence>
<dbReference type="SUPFAM" id="SSF48452">
    <property type="entry name" value="TPR-like"/>
    <property type="match status" value="2"/>
</dbReference>
<keyword evidence="5" id="KW-1185">Reference proteome</keyword>
<dbReference type="Gene3D" id="1.25.40.10">
    <property type="entry name" value="Tetratricopeptide repeat domain"/>
    <property type="match status" value="2"/>
</dbReference>
<dbReference type="KEGG" id="ngr:NAEGRDRAFT_79116"/>
<name>D2V945_NAEGR</name>
<sequence length="1054" mass="119039">MQTLSMPSTPTKPLHSVAQQQIAGMPSFCGSEQNNGAGTHPHHNLFMMNDYRQENNPHGPNTHGPPRLPANSNHIWDQCYSLPTNPQMSSFIPSNIMDDLCLSPTKVSASSGYSPFGGASKSIFNGKTESFHHTARKLDFDNVPSTHSSLFSSPTSQVAASSIQQQVRQNANSYELFTDNGKGSFVKPSIEYNQTQLFNKSVPNSYHTNYHPQSQPTWNNFQMAASAQPIQMYSNTGVQYRPYPIQPPFLENGGQNPHFPSKIPYAQPMPICGYQAIGTDVMSLTNSFHQCTLSDNELMPPPPPVFSKPGNQSKLRRSSCNSNSSCGLLLTEDENLNNPTIHHARASSSGSVELDGSNWHEPFEKAMQTNNLHPNGYSSVPNSPSRHKRNGSSGSNNASNVATLSINTNLVTNSSNDSSTPTSPSKKESVDDKQAFKDVQLLLKSNEKIGYESCRKILINHLYDPKCKLGSHMHWRVHMDLADLAKRENLLNDARKEFSMVNRMQPTASQGWLEHAKLEEESGNYEKCGKLLIEGLDKCRNNESLLVKAIKHFEQVDDLNTARSILGKLKGQKPETCWKILLEGALLESRANNVDVARKVFKYLMKNVPRHGPIYYEAFKLEEKCEQFEQALNIVEQGLIANPRYGPLWFAALRLYERKYDKAYDIETKESCLNDVRQCIARAAKNISKELKWKVYFELAQFEERATNLQLARKAYSKSAVKALENLRWKVWLAGSRTELNAGNIEISRMLLNRALQEVPAKTKAVVLIECARLEEFCNNLEKAREFLNRAKYEAKHEWKVFLESILLEMRAGDTDKATNEAKEALEIHRGTGRLWAVLIQLKHMKGDIAECYQVFKEALEEVPKSGEVWCEGARIALNPLSPKFSLEKAKRYLNFAIKFTPQYGDSFIEYLRLELLTRGPSVPSSAAAPTSSSVTNSTVAIQEYIENMCVNADPNYGPLWFHCKTHPLDSTKQVLRRAKDMLMAELVQQKEIYQRAIMNRHCKKSKKPSYNTCRSSDIKKFITGLCALNLMYNNHNLSFEMRKKYIYLNEISV</sequence>
<feature type="compositionally biased region" description="Polar residues" evidence="3">
    <location>
        <begin position="369"/>
        <end position="384"/>
    </location>
</feature>
<keyword evidence="2" id="KW-0175">Coiled coil</keyword>
<feature type="region of interest" description="Disordered" evidence="3">
    <location>
        <begin position="299"/>
        <end position="319"/>
    </location>
</feature>
<proteinExistence type="predicted"/>
<protein>
    <recommendedName>
        <fullName evidence="6">Pre-mRNA splicing factor</fullName>
    </recommendedName>
</protein>
<dbReference type="InParanoid" id="D2V945"/>
<feature type="region of interest" description="Disordered" evidence="3">
    <location>
        <begin position="369"/>
        <end position="432"/>
    </location>
</feature>